<evidence type="ECO:0000313" key="16">
    <source>
        <dbReference type="Proteomes" id="UP001204151"/>
    </source>
</evidence>
<keyword evidence="4" id="KW-1003">Cell membrane</keyword>
<evidence type="ECO:0000256" key="3">
    <source>
        <dbReference type="ARBA" id="ARBA00022458"/>
    </source>
</evidence>
<feature type="domain" description="Ketosynthase family 3 (KS3)" evidence="14">
    <location>
        <begin position="2"/>
        <end position="400"/>
    </location>
</feature>
<dbReference type="InterPro" id="IPR016039">
    <property type="entry name" value="Thiolase-like"/>
</dbReference>
<keyword evidence="7" id="KW-0812">Transmembrane</keyword>
<dbReference type="InterPro" id="IPR014030">
    <property type="entry name" value="Ketoacyl_synth_N"/>
</dbReference>
<dbReference type="InterPro" id="IPR020841">
    <property type="entry name" value="PKS_Beta-ketoAc_synthase_dom"/>
</dbReference>
<accession>A0ABT1ZWP7</accession>
<organism evidence="15 16">
    <name type="scientific">Massilia pinisoli</name>
    <dbReference type="NCBI Taxonomy" id="1772194"/>
    <lineage>
        <taxon>Bacteria</taxon>
        <taxon>Pseudomonadati</taxon>
        <taxon>Pseudomonadota</taxon>
        <taxon>Betaproteobacteria</taxon>
        <taxon>Burkholderiales</taxon>
        <taxon>Oxalobacteraceae</taxon>
        <taxon>Telluria group</taxon>
        <taxon>Massilia</taxon>
    </lineage>
</organism>
<dbReference type="EMBL" id="JANUGW010000020">
    <property type="protein sequence ID" value="MCS0584353.1"/>
    <property type="molecule type" value="Genomic_DNA"/>
</dbReference>
<evidence type="ECO:0000256" key="12">
    <source>
        <dbReference type="ARBA" id="ARBA00041756"/>
    </source>
</evidence>
<dbReference type="InterPro" id="IPR014031">
    <property type="entry name" value="Ketoacyl_synth_C"/>
</dbReference>
<evidence type="ECO:0000256" key="7">
    <source>
        <dbReference type="ARBA" id="ARBA00022692"/>
    </source>
</evidence>
<sequence>MKRRIAITGIGLVSPHGNNPMDVFDALLAGRSAVTLWEADNAPATPVARAPFDASRWFTRLQLAGVDRVSQIAVAAAQMARDDSGMSVLDASTGVYVGTGMGGAAAVEESFRSHYESGRVPPLSVPAFMPNAPAAHVAMREKLHGPVYTYSVACASSAIALAEAAKAIAYGEIDCAIAGGAEALLVPGAIRAWHALQTLARVDDEPSRACRPFSSDRTGLVLGEGAGFVVLEPYDDALARGARIYAEFAGSGVSCDANHLTKPDAGGQVKAMTKALLNSGLTPRDIGYCNAHGTATRIGDVVECTALERVWGDTIGSLAVSSTKSMHGHLLGAAGALEAIVTVLAIYRGAIPPNMHCEQQDPDCKVTLVRHPGHVAPALHAAISNSFAFGGTNTTLVFKRAA</sequence>
<comment type="caution">
    <text evidence="15">The sequence shown here is derived from an EMBL/GenBank/DDBJ whole genome shotgun (WGS) entry which is preliminary data.</text>
</comment>
<dbReference type="CDD" id="cd00834">
    <property type="entry name" value="KAS_I_II"/>
    <property type="match status" value="1"/>
</dbReference>
<evidence type="ECO:0000259" key="14">
    <source>
        <dbReference type="PROSITE" id="PS52004"/>
    </source>
</evidence>
<evidence type="ECO:0000256" key="11">
    <source>
        <dbReference type="ARBA" id="ARBA00039445"/>
    </source>
</evidence>
<evidence type="ECO:0000256" key="2">
    <source>
        <dbReference type="ARBA" id="ARBA00008467"/>
    </source>
</evidence>
<evidence type="ECO:0000256" key="9">
    <source>
        <dbReference type="ARBA" id="ARBA00023136"/>
    </source>
</evidence>
<dbReference type="Pfam" id="PF02801">
    <property type="entry name" value="Ketoacyl-synt_C"/>
    <property type="match status" value="1"/>
</dbReference>
<dbReference type="SUPFAM" id="SSF53901">
    <property type="entry name" value="Thiolase-like"/>
    <property type="match status" value="2"/>
</dbReference>
<keyword evidence="5" id="KW-0997">Cell inner membrane</keyword>
<gene>
    <name evidence="15" type="ORF">NX784_22435</name>
</gene>
<evidence type="ECO:0000256" key="4">
    <source>
        <dbReference type="ARBA" id="ARBA00022475"/>
    </source>
</evidence>
<keyword evidence="3" id="KW-0536">Nodulation</keyword>
<reference evidence="15 16" key="1">
    <citation type="submission" date="2022-08" db="EMBL/GenBank/DDBJ databases">
        <title>Reclassification of Massilia species as members of the genera Telluria, Duganella, Pseudoduganella, Mokoshia gen. nov. and Zemynaea gen. nov. using orthogonal and non-orthogonal genome-based approaches.</title>
        <authorList>
            <person name="Bowman J.P."/>
        </authorList>
    </citation>
    <scope>NUCLEOTIDE SEQUENCE [LARGE SCALE GENOMIC DNA]</scope>
    <source>
        <strain evidence="15 16">JCM 31316</strain>
    </source>
</reference>
<comment type="similarity">
    <text evidence="2 13">Belongs to the thiolase-like superfamily. Beta-ketoacyl-ACP synthases family.</text>
</comment>
<dbReference type="SMART" id="SM00825">
    <property type="entry name" value="PKS_KS"/>
    <property type="match status" value="1"/>
</dbReference>
<evidence type="ECO:0000256" key="13">
    <source>
        <dbReference type="RuleBase" id="RU003694"/>
    </source>
</evidence>
<comment type="subcellular location">
    <subcellularLocation>
        <location evidence="1">Cell inner membrane</location>
    </subcellularLocation>
</comment>
<name>A0ABT1ZWP7_9BURK</name>
<evidence type="ECO:0000256" key="6">
    <source>
        <dbReference type="ARBA" id="ARBA00022679"/>
    </source>
</evidence>
<keyword evidence="8" id="KW-1133">Transmembrane helix</keyword>
<keyword evidence="9" id="KW-0472">Membrane</keyword>
<dbReference type="PROSITE" id="PS52004">
    <property type="entry name" value="KS3_2"/>
    <property type="match status" value="1"/>
</dbReference>
<comment type="function">
    <text evidence="10">Proposed to synthesize NOD factor fatty acyl chain. Involved in the synthesis of a highly unsaturated fatty acid moiety, which forms part of a lipo-oligosaccharide that is responsible for host specificity.</text>
</comment>
<dbReference type="Gene3D" id="3.40.47.10">
    <property type="match status" value="1"/>
</dbReference>
<evidence type="ECO:0000256" key="8">
    <source>
        <dbReference type="ARBA" id="ARBA00022989"/>
    </source>
</evidence>
<dbReference type="Pfam" id="PF00109">
    <property type="entry name" value="ketoacyl-synt"/>
    <property type="match status" value="1"/>
</dbReference>
<dbReference type="Proteomes" id="UP001204151">
    <property type="component" value="Unassembled WGS sequence"/>
</dbReference>
<protein>
    <recommendedName>
        <fullName evidence="11">Nodulation protein E</fullName>
    </recommendedName>
    <alternativeName>
        <fullName evidence="12">Host-specificity of nodulation protein B</fullName>
    </alternativeName>
</protein>
<keyword evidence="16" id="KW-1185">Reference proteome</keyword>
<dbReference type="PANTHER" id="PTHR11712:SF352">
    <property type="entry name" value="3-OXOACYL-[ACYL-CARRIER-PROTEIN] SYNTHASE"/>
    <property type="match status" value="1"/>
</dbReference>
<dbReference type="PANTHER" id="PTHR11712">
    <property type="entry name" value="POLYKETIDE SYNTHASE-RELATED"/>
    <property type="match status" value="1"/>
</dbReference>
<evidence type="ECO:0000256" key="10">
    <source>
        <dbReference type="ARBA" id="ARBA00037576"/>
    </source>
</evidence>
<evidence type="ECO:0000256" key="1">
    <source>
        <dbReference type="ARBA" id="ARBA00004533"/>
    </source>
</evidence>
<evidence type="ECO:0000256" key="5">
    <source>
        <dbReference type="ARBA" id="ARBA00022519"/>
    </source>
</evidence>
<keyword evidence="6 13" id="KW-0808">Transferase</keyword>
<evidence type="ECO:0000313" key="15">
    <source>
        <dbReference type="EMBL" id="MCS0584353.1"/>
    </source>
</evidence>
<dbReference type="NCBIfam" id="NF005589">
    <property type="entry name" value="PRK07314.1"/>
    <property type="match status" value="1"/>
</dbReference>
<dbReference type="InterPro" id="IPR000794">
    <property type="entry name" value="Beta-ketoacyl_synthase"/>
</dbReference>
<proteinExistence type="inferred from homology"/>
<dbReference type="RefSeq" id="WP_258818914.1">
    <property type="nucleotide sequence ID" value="NZ_JANUGW010000020.1"/>
</dbReference>